<feature type="domain" description="NTP pyrophosphohydrolase MazG-like" evidence="10">
    <location>
        <begin position="7"/>
        <end position="52"/>
    </location>
</feature>
<gene>
    <name evidence="11" type="ORF">DSTB1V02_LOCUS14754</name>
</gene>
<dbReference type="Gene3D" id="1.10.287.1080">
    <property type="entry name" value="MazG-like"/>
    <property type="match status" value="1"/>
</dbReference>
<dbReference type="InterPro" id="IPR036968">
    <property type="entry name" value="Enolpyruvate_Tfrase_sf"/>
</dbReference>
<dbReference type="PANTHER" id="PTHR21090:SF5">
    <property type="entry name" value="PENTAFUNCTIONAL AROM POLYPEPTIDE"/>
    <property type="match status" value="1"/>
</dbReference>
<feature type="compositionally biased region" description="Polar residues" evidence="8">
    <location>
        <begin position="56"/>
        <end position="67"/>
    </location>
</feature>
<dbReference type="GO" id="GO:0003866">
    <property type="term" value="F:3-phosphoshikimate 1-carboxyvinyltransferase activity"/>
    <property type="evidence" value="ECO:0007669"/>
    <property type="project" value="UniProtKB-EC"/>
</dbReference>
<dbReference type="SUPFAM" id="SSF55205">
    <property type="entry name" value="EPT/RTPC-like"/>
    <property type="match status" value="1"/>
</dbReference>
<proteinExistence type="inferred from homology"/>
<dbReference type="GO" id="GO:0009423">
    <property type="term" value="P:chorismate biosynthetic process"/>
    <property type="evidence" value="ECO:0007669"/>
    <property type="project" value="UniProtKB-UniPathway"/>
</dbReference>
<dbReference type="EMBL" id="CAJPEV010015633">
    <property type="protein sequence ID" value="CAG0907190.1"/>
    <property type="molecule type" value="Genomic_DNA"/>
</dbReference>
<feature type="non-terminal residue" evidence="11">
    <location>
        <position position="475"/>
    </location>
</feature>
<evidence type="ECO:0000256" key="2">
    <source>
        <dbReference type="ARBA" id="ARBA00009948"/>
    </source>
</evidence>
<protein>
    <recommendedName>
        <fullName evidence="3">3-phosphoshikimate 1-carboxyvinyltransferase</fullName>
        <ecNumber evidence="3">2.5.1.19</ecNumber>
    </recommendedName>
</protein>
<comment type="catalytic activity">
    <reaction evidence="7">
        <text>3-phosphoshikimate + phosphoenolpyruvate = 5-O-(1-carboxyvinyl)-3-phosphoshikimate + phosphate</text>
        <dbReference type="Rhea" id="RHEA:21256"/>
        <dbReference type="ChEBI" id="CHEBI:43474"/>
        <dbReference type="ChEBI" id="CHEBI:57701"/>
        <dbReference type="ChEBI" id="CHEBI:58702"/>
        <dbReference type="ChEBI" id="CHEBI:145989"/>
        <dbReference type="EC" id="2.5.1.19"/>
    </reaction>
    <physiologicalReaction direction="left-to-right" evidence="7">
        <dbReference type="Rhea" id="RHEA:21257"/>
    </physiologicalReaction>
</comment>
<dbReference type="Proteomes" id="UP000677054">
    <property type="component" value="Unassembled WGS sequence"/>
</dbReference>
<comment type="pathway">
    <text evidence="1">Metabolic intermediate biosynthesis; chorismate biosynthesis; chorismate from D-erythrose 4-phosphate and phosphoenolpyruvate: step 6/7.</text>
</comment>
<evidence type="ECO:0000256" key="7">
    <source>
        <dbReference type="ARBA" id="ARBA00044633"/>
    </source>
</evidence>
<keyword evidence="6" id="KW-0057">Aromatic amino acid biosynthesis</keyword>
<evidence type="ECO:0000259" key="9">
    <source>
        <dbReference type="Pfam" id="PF00275"/>
    </source>
</evidence>
<evidence type="ECO:0000256" key="8">
    <source>
        <dbReference type="SAM" id="MobiDB-lite"/>
    </source>
</evidence>
<keyword evidence="12" id="KW-1185">Reference proteome</keyword>
<keyword evidence="5" id="KW-0808">Transferase</keyword>
<evidence type="ECO:0000256" key="1">
    <source>
        <dbReference type="ARBA" id="ARBA00004811"/>
    </source>
</evidence>
<dbReference type="PANTHER" id="PTHR21090">
    <property type="entry name" value="AROM/DEHYDROQUINATE SYNTHASE"/>
    <property type="match status" value="1"/>
</dbReference>
<evidence type="ECO:0000313" key="12">
    <source>
        <dbReference type="Proteomes" id="UP000677054"/>
    </source>
</evidence>
<evidence type="ECO:0000256" key="5">
    <source>
        <dbReference type="ARBA" id="ARBA00022679"/>
    </source>
</evidence>
<dbReference type="OrthoDB" id="8196191at2759"/>
<dbReference type="AlphaFoldDB" id="A0A7R9AJ66"/>
<dbReference type="GO" id="GO:0008652">
    <property type="term" value="P:amino acid biosynthetic process"/>
    <property type="evidence" value="ECO:0007669"/>
    <property type="project" value="UniProtKB-KW"/>
</dbReference>
<dbReference type="InterPro" id="IPR013792">
    <property type="entry name" value="RNA3'P_cycl/enolpyr_Trfase_a/b"/>
</dbReference>
<dbReference type="EC" id="2.5.1.19" evidence="3"/>
<evidence type="ECO:0000256" key="3">
    <source>
        <dbReference type="ARBA" id="ARBA00012450"/>
    </source>
</evidence>
<feature type="domain" description="Enolpyruvate transferase" evidence="9">
    <location>
        <begin position="71"/>
        <end position="113"/>
    </location>
</feature>
<evidence type="ECO:0000259" key="10">
    <source>
        <dbReference type="Pfam" id="PF03819"/>
    </source>
</evidence>
<organism evidence="11">
    <name type="scientific">Darwinula stevensoni</name>
    <dbReference type="NCBI Taxonomy" id="69355"/>
    <lineage>
        <taxon>Eukaryota</taxon>
        <taxon>Metazoa</taxon>
        <taxon>Ecdysozoa</taxon>
        <taxon>Arthropoda</taxon>
        <taxon>Crustacea</taxon>
        <taxon>Oligostraca</taxon>
        <taxon>Ostracoda</taxon>
        <taxon>Podocopa</taxon>
        <taxon>Podocopida</taxon>
        <taxon>Darwinulocopina</taxon>
        <taxon>Darwinuloidea</taxon>
        <taxon>Darwinulidae</taxon>
        <taxon>Darwinula</taxon>
    </lineage>
</organism>
<accession>A0A7R9AJ66</accession>
<dbReference type="Pfam" id="PF00275">
    <property type="entry name" value="EPSP_synthase"/>
    <property type="match status" value="2"/>
</dbReference>
<dbReference type="SUPFAM" id="SSF101386">
    <property type="entry name" value="all-alpha NTP pyrophosphatases"/>
    <property type="match status" value="1"/>
</dbReference>
<dbReference type="GO" id="GO:0009073">
    <property type="term" value="P:aromatic amino acid family biosynthetic process"/>
    <property type="evidence" value="ECO:0007669"/>
    <property type="project" value="UniProtKB-KW"/>
</dbReference>
<evidence type="ECO:0000313" key="11">
    <source>
        <dbReference type="EMBL" id="CAD7255008.1"/>
    </source>
</evidence>
<dbReference type="UniPathway" id="UPA00053">
    <property type="reaction ID" value="UER00089"/>
</dbReference>
<evidence type="ECO:0000256" key="6">
    <source>
        <dbReference type="ARBA" id="ARBA00023141"/>
    </source>
</evidence>
<feature type="domain" description="Enolpyruvate transferase" evidence="9">
    <location>
        <begin position="115"/>
        <end position="463"/>
    </location>
</feature>
<dbReference type="Gene3D" id="3.65.10.10">
    <property type="entry name" value="Enolpyruvate transferase domain"/>
    <property type="match status" value="3"/>
</dbReference>
<dbReference type="InterPro" id="IPR001986">
    <property type="entry name" value="Enolpyruvate_Tfrase_dom"/>
</dbReference>
<feature type="non-terminal residue" evidence="11">
    <location>
        <position position="1"/>
    </location>
</feature>
<dbReference type="Pfam" id="PF03819">
    <property type="entry name" value="MazG"/>
    <property type="match status" value="1"/>
</dbReference>
<dbReference type="PIRSF" id="PIRSF000505">
    <property type="entry name" value="EPSPS"/>
    <property type="match status" value="1"/>
</dbReference>
<comment type="similarity">
    <text evidence="2">Belongs to the EPSP synthase family.</text>
</comment>
<dbReference type="EMBL" id="LR915151">
    <property type="protein sequence ID" value="CAD7255008.1"/>
    <property type="molecule type" value="Genomic_DNA"/>
</dbReference>
<sequence>QSEKESDKTKDLGEELADVIFVALCLANQTGVDLETAFYNKIKVKTERDKDRHQNNQKLQFHPSQNIEENHLNLSGSKSESNRLLVLNALLKGDIEICNLSNSQDTQLIDKALSSTEEVVDIYHAGTAMRFLTAYFSLQEGRKTFLTGSARMKERPIQILVDALRDLGADITYAEQEGFPPLHIKGKKIIKNEVTLSASISSQYISALLLIGGFLENGITIHLEGTITSLPYLNMTIQMLNRVRIKAMWLKEQSIKVFPYKKETKMVTNVESDWSSASYLYSIIALSKTGSLFMDTYFKDSLQGDKALVEIYRDYFNVDTEFILENNSKPQIRLTKGNKLLPSKIELDLNNCPDIAQTILVTAVGLKIPFKLTGLSTLKIKETDRLVAMQNELAKCNVQTEITEDSISLVSYEKNLPQTVKISTYNDHRMAMSFVPLALKGTNLIIENPNVVEKSYTNFWKDMKKLGFEITKIEA</sequence>
<evidence type="ECO:0000256" key="4">
    <source>
        <dbReference type="ARBA" id="ARBA00022605"/>
    </source>
</evidence>
<reference evidence="11" key="1">
    <citation type="submission" date="2020-11" db="EMBL/GenBank/DDBJ databases">
        <authorList>
            <person name="Tran Van P."/>
        </authorList>
    </citation>
    <scope>NUCLEOTIDE SEQUENCE</scope>
</reference>
<dbReference type="InterPro" id="IPR004518">
    <property type="entry name" value="MazG-like_dom"/>
</dbReference>
<feature type="region of interest" description="Disordered" evidence="8">
    <location>
        <begin position="47"/>
        <end position="67"/>
    </location>
</feature>
<dbReference type="InterPro" id="IPR006264">
    <property type="entry name" value="EPSP_synthase"/>
</dbReference>
<name>A0A7R9AJ66_9CRUS</name>
<keyword evidence="4" id="KW-0028">Amino-acid biosynthesis</keyword>